<feature type="compositionally biased region" description="Polar residues" evidence="1">
    <location>
        <begin position="1"/>
        <end position="12"/>
    </location>
</feature>
<reference evidence="3" key="2">
    <citation type="submission" date="2023-05" db="EMBL/GenBank/DDBJ databases">
        <authorList>
            <consortium name="Lawrence Berkeley National Laboratory"/>
            <person name="Steindorff A."/>
            <person name="Hensen N."/>
            <person name="Bonometti L."/>
            <person name="Westerberg I."/>
            <person name="Brannstrom I.O."/>
            <person name="Guillou S."/>
            <person name="Cros-Aarteil S."/>
            <person name="Calhoun S."/>
            <person name="Haridas S."/>
            <person name="Kuo A."/>
            <person name="Mondo S."/>
            <person name="Pangilinan J."/>
            <person name="Riley R."/>
            <person name="Labutti K."/>
            <person name="Andreopoulos B."/>
            <person name="Lipzen A."/>
            <person name="Chen C."/>
            <person name="Yanf M."/>
            <person name="Daum C."/>
            <person name="Ng V."/>
            <person name="Clum A."/>
            <person name="Ohm R."/>
            <person name="Martin F."/>
            <person name="Silar P."/>
            <person name="Natvig D."/>
            <person name="Lalanne C."/>
            <person name="Gautier V."/>
            <person name="Ament-Velasquez S.L."/>
            <person name="Kruys A."/>
            <person name="Hutchinson M.I."/>
            <person name="Powell A.J."/>
            <person name="Barry K."/>
            <person name="Miller A.N."/>
            <person name="Grigoriev I.V."/>
            <person name="Debuchy R."/>
            <person name="Gladieux P."/>
            <person name="Thoren M.H."/>
            <person name="Johannesson H."/>
        </authorList>
    </citation>
    <scope>NUCLEOTIDE SEQUENCE</scope>
    <source>
        <strain evidence="3">PSN293</strain>
    </source>
</reference>
<proteinExistence type="predicted"/>
<evidence type="ECO:0000313" key="4">
    <source>
        <dbReference type="Proteomes" id="UP001301769"/>
    </source>
</evidence>
<feature type="compositionally biased region" description="Low complexity" evidence="1">
    <location>
        <begin position="143"/>
        <end position="181"/>
    </location>
</feature>
<comment type="caution">
    <text evidence="3">The sequence shown here is derived from an EMBL/GenBank/DDBJ whole genome shotgun (WGS) entry which is preliminary data.</text>
</comment>
<sequence>MFGSSSLQTPKSGRSRFSKALPAPPSFSSEEDGPSLMAPSNPPPYQNYQHTRTPVRQSPASPTGGLPFLKELPPIDLGPPLPPPKAFEEGIFGKEAGVTSLVKPLNSPLPQLPLKPGPPPPMSMPRRRPVASPVTLPAPSPVPVSTAAPSLAPSAAPDTAPAIVSPNPLPSPVTSLSSLLSAYTDHTSESTPRTSTNSTKDSPGTKDPYPPASPNPGASRGTDSPTLPAGPQTQSGVRDEKALPPPLPLKDYQPQSQSRVGTQDVSPTVNTSPTEQLWRRRSVKSDKNIAVPELKLTSSNGSTVASGNIANSSQGAPSGAGGTNSVPLSSHVQEQTEFSNPTKTTTPLPRSTNAGLPGKNIRPVPSHQQIKEDGSAMGQLASKSNSNGRRAWSRERDNKGDGKTGVGSMNQHTPTTSAPGKSLPNTKAPQIIARLPTPDYENHEPRGPYSATVVSPVSPASSPELPIDGSSAVSPTSPHGAAESTYQALEPHQGFSNLDVRRPLVGLPSTPAASRFQNRPVNQGFPARTSSKAKAPSDDVGTYKQAAEIPESLQVGKQRQLPTPAFNPPDISPVSRTGSAELEKTSSTPSKESPQLGINNDASVPDPKTADEELEENMTDNPGAMLFPRDWFSPLPADGVMDALPLTDRHFRCITNHRYMTANRQRYNPIACATCGQRDRISDAYICSACNLNVCPTCSGNLRRCRGDLRRLLQQIKDMGATTDEDDRTVTITQMNGHGGGDQIAA</sequence>
<dbReference type="Proteomes" id="UP001301769">
    <property type="component" value="Unassembled WGS sequence"/>
</dbReference>
<feature type="compositionally biased region" description="Polar residues" evidence="1">
    <location>
        <begin position="46"/>
        <end position="61"/>
    </location>
</feature>
<feature type="compositionally biased region" description="Polar residues" evidence="1">
    <location>
        <begin position="407"/>
        <end position="428"/>
    </location>
</feature>
<evidence type="ECO:0000313" key="3">
    <source>
        <dbReference type="EMBL" id="KAK4217978.1"/>
    </source>
</evidence>
<feature type="compositionally biased region" description="Polar residues" evidence="1">
    <location>
        <begin position="585"/>
        <end position="602"/>
    </location>
</feature>
<keyword evidence="4" id="KW-1185">Reference proteome</keyword>
<feature type="compositionally biased region" description="Polar residues" evidence="1">
    <location>
        <begin position="511"/>
        <end position="521"/>
    </location>
</feature>
<feature type="domain" description="Phorbol-ester/DAG-type" evidence="2">
    <location>
        <begin position="656"/>
        <end position="705"/>
    </location>
</feature>
<feature type="compositionally biased region" description="Low complexity" evidence="1">
    <location>
        <begin position="450"/>
        <end position="463"/>
    </location>
</feature>
<protein>
    <recommendedName>
        <fullName evidence="2">Phorbol-ester/DAG-type domain-containing protein</fullName>
    </recommendedName>
</protein>
<feature type="compositionally biased region" description="Pro residues" evidence="1">
    <location>
        <begin position="110"/>
        <end position="123"/>
    </location>
</feature>
<feature type="compositionally biased region" description="Polar residues" evidence="1">
    <location>
        <begin position="323"/>
        <end position="354"/>
    </location>
</feature>
<feature type="region of interest" description="Disordered" evidence="1">
    <location>
        <begin position="1"/>
        <end position="88"/>
    </location>
</feature>
<dbReference type="InterPro" id="IPR002219">
    <property type="entry name" value="PKC_DAG/PE"/>
</dbReference>
<dbReference type="PROSITE" id="PS50081">
    <property type="entry name" value="ZF_DAG_PE_2"/>
    <property type="match status" value="1"/>
</dbReference>
<feature type="region of interest" description="Disordered" evidence="1">
    <location>
        <begin position="103"/>
        <end position="622"/>
    </location>
</feature>
<feature type="compositionally biased region" description="Polar residues" evidence="1">
    <location>
        <begin position="296"/>
        <end position="316"/>
    </location>
</feature>
<feature type="compositionally biased region" description="Polar residues" evidence="1">
    <location>
        <begin position="253"/>
        <end position="275"/>
    </location>
</feature>
<name>A0AAN6YGE0_9PEZI</name>
<evidence type="ECO:0000259" key="2">
    <source>
        <dbReference type="PROSITE" id="PS50081"/>
    </source>
</evidence>
<dbReference type="EMBL" id="MU858056">
    <property type="protein sequence ID" value="KAK4217978.1"/>
    <property type="molecule type" value="Genomic_DNA"/>
</dbReference>
<dbReference type="AlphaFoldDB" id="A0AAN6YGE0"/>
<evidence type="ECO:0000256" key="1">
    <source>
        <dbReference type="SAM" id="MobiDB-lite"/>
    </source>
</evidence>
<accession>A0AAN6YGE0</accession>
<feature type="compositionally biased region" description="Polar residues" evidence="1">
    <location>
        <begin position="189"/>
        <end position="202"/>
    </location>
</feature>
<organism evidence="3 4">
    <name type="scientific">Rhypophila decipiens</name>
    <dbReference type="NCBI Taxonomy" id="261697"/>
    <lineage>
        <taxon>Eukaryota</taxon>
        <taxon>Fungi</taxon>
        <taxon>Dikarya</taxon>
        <taxon>Ascomycota</taxon>
        <taxon>Pezizomycotina</taxon>
        <taxon>Sordariomycetes</taxon>
        <taxon>Sordariomycetidae</taxon>
        <taxon>Sordariales</taxon>
        <taxon>Naviculisporaceae</taxon>
        <taxon>Rhypophila</taxon>
    </lineage>
</organism>
<reference evidence="3" key="1">
    <citation type="journal article" date="2023" name="Mol. Phylogenet. Evol.">
        <title>Genome-scale phylogeny and comparative genomics of the fungal order Sordariales.</title>
        <authorList>
            <person name="Hensen N."/>
            <person name="Bonometti L."/>
            <person name="Westerberg I."/>
            <person name="Brannstrom I.O."/>
            <person name="Guillou S."/>
            <person name="Cros-Aarteil S."/>
            <person name="Calhoun S."/>
            <person name="Haridas S."/>
            <person name="Kuo A."/>
            <person name="Mondo S."/>
            <person name="Pangilinan J."/>
            <person name="Riley R."/>
            <person name="LaButti K."/>
            <person name="Andreopoulos B."/>
            <person name="Lipzen A."/>
            <person name="Chen C."/>
            <person name="Yan M."/>
            <person name="Daum C."/>
            <person name="Ng V."/>
            <person name="Clum A."/>
            <person name="Steindorff A."/>
            <person name="Ohm R.A."/>
            <person name="Martin F."/>
            <person name="Silar P."/>
            <person name="Natvig D.O."/>
            <person name="Lalanne C."/>
            <person name="Gautier V."/>
            <person name="Ament-Velasquez S.L."/>
            <person name="Kruys A."/>
            <person name="Hutchinson M.I."/>
            <person name="Powell A.J."/>
            <person name="Barry K."/>
            <person name="Miller A.N."/>
            <person name="Grigoriev I.V."/>
            <person name="Debuchy R."/>
            <person name="Gladieux P."/>
            <person name="Hiltunen Thoren M."/>
            <person name="Johannesson H."/>
        </authorList>
    </citation>
    <scope>NUCLEOTIDE SEQUENCE</scope>
    <source>
        <strain evidence="3">PSN293</strain>
    </source>
</reference>
<feature type="compositionally biased region" description="Pro residues" evidence="1">
    <location>
        <begin position="76"/>
        <end position="85"/>
    </location>
</feature>
<feature type="compositionally biased region" description="Basic and acidic residues" evidence="1">
    <location>
        <begin position="392"/>
        <end position="402"/>
    </location>
</feature>
<gene>
    <name evidence="3" type="ORF">QBC37DRAFT_276131</name>
</gene>
<feature type="compositionally biased region" description="Polar residues" evidence="1">
    <location>
        <begin position="221"/>
        <end position="236"/>
    </location>
</feature>